<gene>
    <name evidence="1" type="ORF">L1987_11426</name>
</gene>
<name>A0ACB9JD04_9ASTR</name>
<evidence type="ECO:0000313" key="2">
    <source>
        <dbReference type="Proteomes" id="UP001056120"/>
    </source>
</evidence>
<reference evidence="2" key="1">
    <citation type="journal article" date="2022" name="Mol. Ecol. Resour.">
        <title>The genomes of chicory, endive, great burdock and yacon provide insights into Asteraceae palaeo-polyploidization history and plant inulin production.</title>
        <authorList>
            <person name="Fan W."/>
            <person name="Wang S."/>
            <person name="Wang H."/>
            <person name="Wang A."/>
            <person name="Jiang F."/>
            <person name="Liu H."/>
            <person name="Zhao H."/>
            <person name="Xu D."/>
            <person name="Zhang Y."/>
        </authorList>
    </citation>
    <scope>NUCLEOTIDE SEQUENCE [LARGE SCALE GENOMIC DNA]</scope>
    <source>
        <strain evidence="2">cv. Yunnan</strain>
    </source>
</reference>
<proteinExistence type="predicted"/>
<accession>A0ACB9JD04</accession>
<comment type="caution">
    <text evidence="1">The sequence shown here is derived from an EMBL/GenBank/DDBJ whole genome shotgun (WGS) entry which is preliminary data.</text>
</comment>
<reference evidence="1 2" key="2">
    <citation type="journal article" date="2022" name="Mol. Ecol. Resour.">
        <title>The genomes of chicory, endive, great burdock and yacon provide insights into Asteraceae paleo-polyploidization history and plant inulin production.</title>
        <authorList>
            <person name="Fan W."/>
            <person name="Wang S."/>
            <person name="Wang H."/>
            <person name="Wang A."/>
            <person name="Jiang F."/>
            <person name="Liu H."/>
            <person name="Zhao H."/>
            <person name="Xu D."/>
            <person name="Zhang Y."/>
        </authorList>
    </citation>
    <scope>NUCLEOTIDE SEQUENCE [LARGE SCALE GENOMIC DNA]</scope>
    <source>
        <strain evidence="2">cv. Yunnan</strain>
        <tissue evidence="1">Leaves</tissue>
    </source>
</reference>
<dbReference type="EMBL" id="CM042021">
    <property type="protein sequence ID" value="KAI3817630.1"/>
    <property type="molecule type" value="Genomic_DNA"/>
</dbReference>
<dbReference type="Proteomes" id="UP001056120">
    <property type="component" value="Linkage Group LG04"/>
</dbReference>
<organism evidence="1 2">
    <name type="scientific">Smallanthus sonchifolius</name>
    <dbReference type="NCBI Taxonomy" id="185202"/>
    <lineage>
        <taxon>Eukaryota</taxon>
        <taxon>Viridiplantae</taxon>
        <taxon>Streptophyta</taxon>
        <taxon>Embryophyta</taxon>
        <taxon>Tracheophyta</taxon>
        <taxon>Spermatophyta</taxon>
        <taxon>Magnoliopsida</taxon>
        <taxon>eudicotyledons</taxon>
        <taxon>Gunneridae</taxon>
        <taxon>Pentapetalae</taxon>
        <taxon>asterids</taxon>
        <taxon>campanulids</taxon>
        <taxon>Asterales</taxon>
        <taxon>Asteraceae</taxon>
        <taxon>Asteroideae</taxon>
        <taxon>Heliantheae alliance</taxon>
        <taxon>Millerieae</taxon>
        <taxon>Smallanthus</taxon>
    </lineage>
</organism>
<evidence type="ECO:0000313" key="1">
    <source>
        <dbReference type="EMBL" id="KAI3817630.1"/>
    </source>
</evidence>
<protein>
    <submittedName>
        <fullName evidence="1">Uncharacterized protein</fullName>
    </submittedName>
</protein>
<keyword evidence="2" id="KW-1185">Reference proteome</keyword>
<sequence length="416" mass="45872">MKNQESDYIFLAEGENDDQDTGLNGDQINEENYFDADGNEYNDLDVDDVDDPHSQSKPDSLDPSWPQSYRSVDLLATQSLNFLGSPRLSPVGGSSSLSSSPKRRTITSLDKPLLLSSTDNQQLQEHHSSEISLHRQFTSSTKRLSQHQKSPTIRKSSFSQAVVNGVNLLCGVGLLSTPYAVKQGGWVGLSVLFIFCVISFYTGLLLRCCLDSRPGLNTYPDIGEAAFGKSGRLVISIILYVELYAACVEYIILESDNLSSLFPNAHLSIGGYHLSSHYLCAIMVTLAVLPTLGEFLYHFAICTLLYAGVAIMGYMMFGESTESQFTLNLPSNFLASKIAVWATNDVGGLYFACGPLFPLFWVGNVSDQIFIDNASVIDISLCLFYEHRRRKRNSLSGIPLCIDHHNRLGLSSVKLI</sequence>